<dbReference type="GO" id="GO:0003700">
    <property type="term" value="F:DNA-binding transcription factor activity"/>
    <property type="evidence" value="ECO:0007669"/>
    <property type="project" value="InterPro"/>
</dbReference>
<name>A0A562TAC1_9HYPH</name>
<dbReference type="PRINTS" id="PR00778">
    <property type="entry name" value="HTHARSR"/>
</dbReference>
<dbReference type="CDD" id="cd00090">
    <property type="entry name" value="HTH_ARSR"/>
    <property type="match status" value="1"/>
</dbReference>
<organism evidence="5 6">
    <name type="scientific">Roseibium hamelinense</name>
    <dbReference type="NCBI Taxonomy" id="150831"/>
    <lineage>
        <taxon>Bacteria</taxon>
        <taxon>Pseudomonadati</taxon>
        <taxon>Pseudomonadota</taxon>
        <taxon>Alphaproteobacteria</taxon>
        <taxon>Hyphomicrobiales</taxon>
        <taxon>Stappiaceae</taxon>
        <taxon>Roseibium</taxon>
    </lineage>
</organism>
<gene>
    <name evidence="5" type="ORF">JM93_01044</name>
</gene>
<sequence>MIIEEAAQGFAALGSEARLEVVLTLVKAGPEGMTVGDIQAKTGMAASTLAHHLKFLASAGLVTQEKSGRSVINTAAYQHLEALAGYLLKECCADSNVLSSANLRKGELV</sequence>
<dbReference type="InterPro" id="IPR036390">
    <property type="entry name" value="WH_DNA-bd_sf"/>
</dbReference>
<keyword evidence="6" id="KW-1185">Reference proteome</keyword>
<evidence type="ECO:0000313" key="6">
    <source>
        <dbReference type="Proteomes" id="UP000320593"/>
    </source>
</evidence>
<dbReference type="Gene3D" id="1.10.10.10">
    <property type="entry name" value="Winged helix-like DNA-binding domain superfamily/Winged helix DNA-binding domain"/>
    <property type="match status" value="1"/>
</dbReference>
<dbReference type="SMART" id="SM00418">
    <property type="entry name" value="HTH_ARSR"/>
    <property type="match status" value="1"/>
</dbReference>
<keyword evidence="2" id="KW-0238">DNA-binding</keyword>
<dbReference type="PANTHER" id="PTHR43132:SF2">
    <property type="entry name" value="ARSENICAL RESISTANCE OPERON REPRESSOR ARSR-RELATED"/>
    <property type="match status" value="1"/>
</dbReference>
<dbReference type="InterPro" id="IPR001845">
    <property type="entry name" value="HTH_ArsR_DNA-bd_dom"/>
</dbReference>
<dbReference type="PROSITE" id="PS50987">
    <property type="entry name" value="HTH_ARSR_2"/>
    <property type="match status" value="1"/>
</dbReference>
<dbReference type="RefSeq" id="WP_145341112.1">
    <property type="nucleotide sequence ID" value="NZ_SMLY01000086.1"/>
</dbReference>
<dbReference type="PANTHER" id="PTHR43132">
    <property type="entry name" value="ARSENICAL RESISTANCE OPERON REPRESSOR ARSR-RELATED"/>
    <property type="match status" value="1"/>
</dbReference>
<dbReference type="InterPro" id="IPR036388">
    <property type="entry name" value="WH-like_DNA-bd_sf"/>
</dbReference>
<dbReference type="OrthoDB" id="9804742at2"/>
<keyword evidence="1" id="KW-0805">Transcription regulation</keyword>
<reference evidence="5 6" key="1">
    <citation type="submission" date="2019-07" db="EMBL/GenBank/DDBJ databases">
        <title>Genomic Encyclopedia of Archaeal and Bacterial Type Strains, Phase II (KMG-II): from individual species to whole genera.</title>
        <authorList>
            <person name="Goeker M."/>
        </authorList>
    </citation>
    <scope>NUCLEOTIDE SEQUENCE [LARGE SCALE GENOMIC DNA]</scope>
    <source>
        <strain evidence="5 6">ATCC BAA-252</strain>
    </source>
</reference>
<evidence type="ECO:0000256" key="3">
    <source>
        <dbReference type="ARBA" id="ARBA00023163"/>
    </source>
</evidence>
<dbReference type="NCBIfam" id="NF033788">
    <property type="entry name" value="HTH_metalloreg"/>
    <property type="match status" value="1"/>
</dbReference>
<feature type="domain" description="HTH arsR-type" evidence="4">
    <location>
        <begin position="1"/>
        <end position="95"/>
    </location>
</feature>
<keyword evidence="3" id="KW-0804">Transcription</keyword>
<dbReference type="Proteomes" id="UP000320593">
    <property type="component" value="Unassembled WGS sequence"/>
</dbReference>
<evidence type="ECO:0000256" key="1">
    <source>
        <dbReference type="ARBA" id="ARBA00023015"/>
    </source>
</evidence>
<comment type="caution">
    <text evidence="5">The sequence shown here is derived from an EMBL/GenBank/DDBJ whole genome shotgun (WGS) entry which is preliminary data.</text>
</comment>
<dbReference type="EMBL" id="VLLF01000002">
    <property type="protein sequence ID" value="TWI90068.1"/>
    <property type="molecule type" value="Genomic_DNA"/>
</dbReference>
<dbReference type="InterPro" id="IPR051011">
    <property type="entry name" value="Metal_resp_trans_reg"/>
</dbReference>
<proteinExistence type="predicted"/>
<dbReference type="AlphaFoldDB" id="A0A562TAC1"/>
<dbReference type="SUPFAM" id="SSF46785">
    <property type="entry name" value="Winged helix' DNA-binding domain"/>
    <property type="match status" value="1"/>
</dbReference>
<evidence type="ECO:0000256" key="2">
    <source>
        <dbReference type="ARBA" id="ARBA00023125"/>
    </source>
</evidence>
<protein>
    <submittedName>
        <fullName evidence="5">ArsR family transcriptional regulator</fullName>
    </submittedName>
</protein>
<dbReference type="InterPro" id="IPR011991">
    <property type="entry name" value="ArsR-like_HTH"/>
</dbReference>
<dbReference type="Pfam" id="PF12840">
    <property type="entry name" value="HTH_20"/>
    <property type="match status" value="1"/>
</dbReference>
<accession>A0A562TAC1</accession>
<evidence type="ECO:0000313" key="5">
    <source>
        <dbReference type="EMBL" id="TWI90068.1"/>
    </source>
</evidence>
<evidence type="ECO:0000259" key="4">
    <source>
        <dbReference type="PROSITE" id="PS50987"/>
    </source>
</evidence>
<dbReference type="GO" id="GO:0003677">
    <property type="term" value="F:DNA binding"/>
    <property type="evidence" value="ECO:0007669"/>
    <property type="project" value="UniProtKB-KW"/>
</dbReference>